<dbReference type="InterPro" id="IPR036388">
    <property type="entry name" value="WH-like_DNA-bd_sf"/>
</dbReference>
<dbReference type="InterPro" id="IPR000835">
    <property type="entry name" value="HTH_MarR-typ"/>
</dbReference>
<dbReference type="PRINTS" id="PR00598">
    <property type="entry name" value="HTHMARR"/>
</dbReference>
<keyword evidence="3" id="KW-0804">Transcription</keyword>
<keyword evidence="6" id="KW-1185">Reference proteome</keyword>
<accession>A0ABS3KAS6</accession>
<evidence type="ECO:0000259" key="4">
    <source>
        <dbReference type="PROSITE" id="PS50995"/>
    </source>
</evidence>
<evidence type="ECO:0000256" key="3">
    <source>
        <dbReference type="ARBA" id="ARBA00023163"/>
    </source>
</evidence>
<proteinExistence type="predicted"/>
<dbReference type="PANTHER" id="PTHR33164:SF64">
    <property type="entry name" value="TRANSCRIPTIONAL REGULATOR SLYA"/>
    <property type="match status" value="1"/>
</dbReference>
<dbReference type="PROSITE" id="PS50995">
    <property type="entry name" value="HTH_MARR_2"/>
    <property type="match status" value="1"/>
</dbReference>
<dbReference type="EMBL" id="JACTNF010000006">
    <property type="protein sequence ID" value="MBO1074542.1"/>
    <property type="molecule type" value="Genomic_DNA"/>
</dbReference>
<gene>
    <name evidence="5" type="ORF">IAI60_07965</name>
</gene>
<dbReference type="SMART" id="SM00347">
    <property type="entry name" value="HTH_MARR"/>
    <property type="match status" value="1"/>
</dbReference>
<keyword evidence="2" id="KW-0238">DNA-binding</keyword>
<feature type="domain" description="HTH marR-type" evidence="4">
    <location>
        <begin position="10"/>
        <end position="143"/>
    </location>
</feature>
<dbReference type="Proteomes" id="UP001518990">
    <property type="component" value="Unassembled WGS sequence"/>
</dbReference>
<dbReference type="SUPFAM" id="SSF46785">
    <property type="entry name" value="Winged helix' DNA-binding domain"/>
    <property type="match status" value="1"/>
</dbReference>
<dbReference type="InterPro" id="IPR023187">
    <property type="entry name" value="Tscrpt_reg_MarR-type_CS"/>
</dbReference>
<dbReference type="PANTHER" id="PTHR33164">
    <property type="entry name" value="TRANSCRIPTIONAL REGULATOR, MARR FAMILY"/>
    <property type="match status" value="1"/>
</dbReference>
<sequence length="152" mass="16744">MTARPPCPSRESFGFQFSVLARQWRRRLEHCLEAAGLSDATWAPLVHLQELGDGITQKELAALLGTDGSSLVRLLDILAHKGFIERRVDAADRRARLIFLTDAGRGAVRDIRRVLRGAEAEMLADLSDAEMDLLTAALGRVATRLRMIQGAP</sequence>
<evidence type="ECO:0000313" key="6">
    <source>
        <dbReference type="Proteomes" id="UP001518990"/>
    </source>
</evidence>
<name>A0ABS3KAS6_9PROT</name>
<evidence type="ECO:0000256" key="2">
    <source>
        <dbReference type="ARBA" id="ARBA00023125"/>
    </source>
</evidence>
<dbReference type="RefSeq" id="WP_207446165.1">
    <property type="nucleotide sequence ID" value="NZ_CP061094.1"/>
</dbReference>
<protein>
    <submittedName>
        <fullName evidence="5">MarR family transcriptional regulator</fullName>
    </submittedName>
</protein>
<dbReference type="Gene3D" id="1.10.10.10">
    <property type="entry name" value="Winged helix-like DNA-binding domain superfamily/Winged helix DNA-binding domain"/>
    <property type="match status" value="1"/>
</dbReference>
<dbReference type="InterPro" id="IPR039422">
    <property type="entry name" value="MarR/SlyA-like"/>
</dbReference>
<dbReference type="PROSITE" id="PS01117">
    <property type="entry name" value="HTH_MARR_1"/>
    <property type="match status" value="1"/>
</dbReference>
<dbReference type="Pfam" id="PF12802">
    <property type="entry name" value="MarR_2"/>
    <property type="match status" value="1"/>
</dbReference>
<dbReference type="InterPro" id="IPR036390">
    <property type="entry name" value="WH_DNA-bd_sf"/>
</dbReference>
<keyword evidence="1" id="KW-0805">Transcription regulation</keyword>
<evidence type="ECO:0000313" key="5">
    <source>
        <dbReference type="EMBL" id="MBO1074542.1"/>
    </source>
</evidence>
<organism evidence="5 6">
    <name type="scientific">Roseomonas marmotae</name>
    <dbReference type="NCBI Taxonomy" id="2768161"/>
    <lineage>
        <taxon>Bacteria</taxon>
        <taxon>Pseudomonadati</taxon>
        <taxon>Pseudomonadota</taxon>
        <taxon>Alphaproteobacteria</taxon>
        <taxon>Acetobacterales</taxon>
        <taxon>Roseomonadaceae</taxon>
        <taxon>Roseomonas</taxon>
    </lineage>
</organism>
<comment type="caution">
    <text evidence="5">The sequence shown here is derived from an EMBL/GenBank/DDBJ whole genome shotgun (WGS) entry which is preliminary data.</text>
</comment>
<evidence type="ECO:0000256" key="1">
    <source>
        <dbReference type="ARBA" id="ARBA00023015"/>
    </source>
</evidence>
<reference evidence="5 6" key="1">
    <citation type="submission" date="2020-09" db="EMBL/GenBank/DDBJ databases">
        <title>Roseomonas.</title>
        <authorList>
            <person name="Zhu W."/>
        </authorList>
    </citation>
    <scope>NUCLEOTIDE SEQUENCE [LARGE SCALE GENOMIC DNA]</scope>
    <source>
        <strain evidence="5 6">1311</strain>
    </source>
</reference>